<dbReference type="GO" id="GO:0000976">
    <property type="term" value="F:transcription cis-regulatory region binding"/>
    <property type="evidence" value="ECO:0007669"/>
    <property type="project" value="TreeGrafter"/>
</dbReference>
<dbReference type="GO" id="GO:0006355">
    <property type="term" value="P:regulation of DNA-templated transcription"/>
    <property type="evidence" value="ECO:0007669"/>
    <property type="project" value="InterPro"/>
</dbReference>
<dbReference type="GO" id="GO:0005829">
    <property type="term" value="C:cytosol"/>
    <property type="evidence" value="ECO:0007669"/>
    <property type="project" value="TreeGrafter"/>
</dbReference>
<reference evidence="9" key="1">
    <citation type="journal article" date="2017" name="Proc. Natl. Acad. Sci. U.S.A.">
        <title>Simulation of Deepwater Horizon oil plume reveals substrate specialization within a complex community of hydrocarbon-degraders.</title>
        <authorList>
            <person name="Hu P."/>
            <person name="Dubinsky E.A."/>
            <person name="Probst A.J."/>
            <person name="Wang J."/>
            <person name="Sieber C.M.K."/>
            <person name="Tom L.M."/>
            <person name="Gardinali P."/>
            <person name="Banfield J.F."/>
            <person name="Atlas R.M."/>
            <person name="Andersen G.L."/>
        </authorList>
    </citation>
    <scope>NUCLEOTIDE SEQUENCE [LARGE SCALE GENOMIC DNA]</scope>
</reference>
<keyword evidence="3" id="KW-0805">Transcription regulation</keyword>
<dbReference type="SUPFAM" id="SSF52172">
    <property type="entry name" value="CheY-like"/>
    <property type="match status" value="1"/>
</dbReference>
<dbReference type="Pfam" id="PF00072">
    <property type="entry name" value="Response_reg"/>
    <property type="match status" value="1"/>
</dbReference>
<comment type="caution">
    <text evidence="8">The sequence shown here is derived from an EMBL/GenBank/DDBJ whole genome shotgun (WGS) entry which is preliminary data.</text>
</comment>
<dbReference type="PANTHER" id="PTHR48111">
    <property type="entry name" value="REGULATOR OF RPOS"/>
    <property type="match status" value="1"/>
</dbReference>
<feature type="domain" description="Response regulatory" evidence="7">
    <location>
        <begin position="8"/>
        <end position="122"/>
    </location>
</feature>
<evidence type="ECO:0000256" key="4">
    <source>
        <dbReference type="ARBA" id="ARBA00023125"/>
    </source>
</evidence>
<dbReference type="Gene3D" id="3.40.50.2300">
    <property type="match status" value="1"/>
</dbReference>
<evidence type="ECO:0000256" key="6">
    <source>
        <dbReference type="PROSITE-ProRule" id="PRU00169"/>
    </source>
</evidence>
<dbReference type="InterPro" id="IPR011006">
    <property type="entry name" value="CheY-like_superfamily"/>
</dbReference>
<evidence type="ECO:0000313" key="8">
    <source>
        <dbReference type="EMBL" id="OUR99586.1"/>
    </source>
</evidence>
<evidence type="ECO:0000256" key="1">
    <source>
        <dbReference type="ARBA" id="ARBA00022553"/>
    </source>
</evidence>
<keyword evidence="5" id="KW-0804">Transcription</keyword>
<dbReference type="GO" id="GO:0032993">
    <property type="term" value="C:protein-DNA complex"/>
    <property type="evidence" value="ECO:0007669"/>
    <property type="project" value="TreeGrafter"/>
</dbReference>
<dbReference type="AlphaFoldDB" id="A0A1Y5FFQ7"/>
<dbReference type="GO" id="GO:0000156">
    <property type="term" value="F:phosphorelay response regulator activity"/>
    <property type="evidence" value="ECO:0007669"/>
    <property type="project" value="TreeGrafter"/>
</dbReference>
<dbReference type="PANTHER" id="PTHR48111:SF1">
    <property type="entry name" value="TWO-COMPONENT RESPONSE REGULATOR ORR33"/>
    <property type="match status" value="1"/>
</dbReference>
<dbReference type="SUPFAM" id="SSF46894">
    <property type="entry name" value="C-terminal effector domain of the bipartite response regulators"/>
    <property type="match status" value="1"/>
</dbReference>
<accession>A0A1Y5FFQ7</accession>
<protein>
    <recommendedName>
        <fullName evidence="7">Response regulatory domain-containing protein</fullName>
    </recommendedName>
</protein>
<dbReference type="InterPro" id="IPR039420">
    <property type="entry name" value="WalR-like"/>
</dbReference>
<sequence length="226" mass="25977">MLKYIMNRIVYIDDNPAKIQAFQENLKDFQVTAFENPFEALDAIKTLTFEAIILDIMIPLLDGFQLYERITKSDTYSGQPIFFLSSTNDIDVKLRALSLGSCELLTPEMSWPEKVQRIYNKLNSANQTSTVLSIEGINFDHNIFKVTKEGLSVELTPKEFFLFKLIVENKEISTIEVIEKVWNNTQNMSENNLSTHFSNLNKKIRSLGFKVSSKRGNVFVRSLTQD</sequence>
<dbReference type="InterPro" id="IPR001789">
    <property type="entry name" value="Sig_transdc_resp-reg_receiver"/>
</dbReference>
<dbReference type="InterPro" id="IPR016032">
    <property type="entry name" value="Sig_transdc_resp-reg_C-effctor"/>
</dbReference>
<name>A0A1Y5FFQ7_9BACT</name>
<proteinExistence type="predicted"/>
<evidence type="ECO:0000256" key="5">
    <source>
        <dbReference type="ARBA" id="ARBA00023163"/>
    </source>
</evidence>
<dbReference type="EMBL" id="MAAO01000002">
    <property type="protein sequence ID" value="OUR99586.1"/>
    <property type="molecule type" value="Genomic_DNA"/>
</dbReference>
<organism evidence="8 9">
    <name type="scientific">Halobacteriovorax marinus</name>
    <dbReference type="NCBI Taxonomy" id="97084"/>
    <lineage>
        <taxon>Bacteria</taxon>
        <taxon>Pseudomonadati</taxon>
        <taxon>Bdellovibrionota</taxon>
        <taxon>Bacteriovoracia</taxon>
        <taxon>Bacteriovoracales</taxon>
        <taxon>Halobacteriovoraceae</taxon>
        <taxon>Halobacteriovorax</taxon>
    </lineage>
</organism>
<gene>
    <name evidence="8" type="ORF">A9Q84_00775</name>
</gene>
<feature type="modified residue" description="4-aspartylphosphate" evidence="6">
    <location>
        <position position="55"/>
    </location>
</feature>
<evidence type="ECO:0000256" key="2">
    <source>
        <dbReference type="ARBA" id="ARBA00023012"/>
    </source>
</evidence>
<evidence type="ECO:0000313" key="9">
    <source>
        <dbReference type="Proteomes" id="UP000196531"/>
    </source>
</evidence>
<dbReference type="InterPro" id="IPR036388">
    <property type="entry name" value="WH-like_DNA-bd_sf"/>
</dbReference>
<dbReference type="Gene3D" id="1.10.10.10">
    <property type="entry name" value="Winged helix-like DNA-binding domain superfamily/Winged helix DNA-binding domain"/>
    <property type="match status" value="1"/>
</dbReference>
<dbReference type="Proteomes" id="UP000196531">
    <property type="component" value="Unassembled WGS sequence"/>
</dbReference>
<keyword evidence="4" id="KW-0238">DNA-binding</keyword>
<keyword evidence="1 6" id="KW-0597">Phosphoprotein</keyword>
<keyword evidence="2" id="KW-0902">Two-component regulatory system</keyword>
<evidence type="ECO:0000256" key="3">
    <source>
        <dbReference type="ARBA" id="ARBA00023015"/>
    </source>
</evidence>
<dbReference type="SMART" id="SM00448">
    <property type="entry name" value="REC"/>
    <property type="match status" value="1"/>
</dbReference>
<dbReference type="PROSITE" id="PS50110">
    <property type="entry name" value="RESPONSE_REGULATORY"/>
    <property type="match status" value="1"/>
</dbReference>
<evidence type="ECO:0000259" key="7">
    <source>
        <dbReference type="PROSITE" id="PS50110"/>
    </source>
</evidence>